<dbReference type="AlphaFoldDB" id="A0A1A5ZTJ4"/>
<dbReference type="SUPFAM" id="SSF51905">
    <property type="entry name" value="FAD/NAD(P)-binding domain"/>
    <property type="match status" value="1"/>
</dbReference>
<evidence type="ECO:0000313" key="9">
    <source>
        <dbReference type="Proteomes" id="UP000078595"/>
    </source>
</evidence>
<dbReference type="InterPro" id="IPR036188">
    <property type="entry name" value="FAD/NAD-bd_sf"/>
</dbReference>
<dbReference type="PRINTS" id="PR00420">
    <property type="entry name" value="RNGMNOXGNASE"/>
</dbReference>
<sequence length="469" mass="51969">MQPDQPTEQATPDISPGSRFQILVVGAGIAGSSFCYALKRSKAYKNGLIGSRIIEKTTAPSTDLGFPIHLSSEGRQALRDLLDPSDLVRLHDAQGEIPVYHDGITISKYKGKRVYRLIRDPGVRPMIEREDLLRIFRDDAGDEVEYGRQVKEMIQIEENGKKRVRVVLDNKEEMVANLVVGADGMFSSIRHLLSEAGPRHIHQREKETKPRLENRDMLEKLPWTVINTRTSSPEVLKWISDPYGINSIYGESFSATMIPLNPRSADHKGQMPHADRKQDTHATEEGALEVSTSNSVSITRNTKISVVSDSSPLNNDIKAATKSRTDEGSHIDMKSNTAKPTDNEIPPRSSGVYVAVTVPSKWLTTEHDTKLTKEETKNPSEPSVHSKFLRDLETSEEWSKRKEFKLYSLSKTFGGEGRIVLIGDAAHGTIPFCGSGTGSAIADSVRLVEMLEGYLEESRSGGCPGFIDI</sequence>
<reference evidence="8" key="3">
    <citation type="submission" date="2024-02" db="EMBL/GenBank/DDBJ databases">
        <title>Comparative genomics of Cryptococcus and Kwoniella reveals pathogenesis evolution and contrasting modes of karyotype evolution via chromosome fusion or intercentromeric recombination.</title>
        <authorList>
            <person name="Coelho M.A."/>
            <person name="David-Palma M."/>
            <person name="Shea T."/>
            <person name="Bowers K."/>
            <person name="McGinley-Smith S."/>
            <person name="Mohammad A.W."/>
            <person name="Gnirke A."/>
            <person name="Yurkov A.M."/>
            <person name="Nowrousian M."/>
            <person name="Sun S."/>
            <person name="Cuomo C.A."/>
            <person name="Heitman J."/>
        </authorList>
    </citation>
    <scope>NUCLEOTIDE SEQUENCE</scope>
    <source>
        <strain evidence="8">CBS 10117</strain>
    </source>
</reference>
<keyword evidence="9" id="KW-1185">Reference proteome</keyword>
<evidence type="ECO:0000313" key="7">
    <source>
        <dbReference type="EMBL" id="OBR81133.1"/>
    </source>
</evidence>
<dbReference type="PANTHER" id="PTHR46972:SF1">
    <property type="entry name" value="FAD DEPENDENT OXIDOREDUCTASE DOMAIN-CONTAINING PROTEIN"/>
    <property type="match status" value="1"/>
</dbReference>
<feature type="compositionally biased region" description="Basic and acidic residues" evidence="5">
    <location>
        <begin position="323"/>
        <end position="333"/>
    </location>
</feature>
<dbReference type="GO" id="GO:0071949">
    <property type="term" value="F:FAD binding"/>
    <property type="evidence" value="ECO:0007669"/>
    <property type="project" value="InterPro"/>
</dbReference>
<dbReference type="InterPro" id="IPR002938">
    <property type="entry name" value="FAD-bd"/>
</dbReference>
<reference evidence="8" key="2">
    <citation type="submission" date="2013-07" db="EMBL/GenBank/DDBJ databases">
        <authorList>
            <consortium name="The Broad Institute Genome Sequencing Platform"/>
            <person name="Cuomo C."/>
            <person name="Litvintseva A."/>
            <person name="Chen Y."/>
            <person name="Heitman J."/>
            <person name="Sun S."/>
            <person name="Springer D."/>
            <person name="Dromer F."/>
            <person name="Young S.K."/>
            <person name="Zeng Q."/>
            <person name="Gargeya S."/>
            <person name="Fitzgerald M."/>
            <person name="Abouelleil A."/>
            <person name="Alvarado L."/>
            <person name="Berlin A.M."/>
            <person name="Chapman S.B."/>
            <person name="Dewar J."/>
            <person name="Goldberg J."/>
            <person name="Griggs A."/>
            <person name="Gujja S."/>
            <person name="Hansen M."/>
            <person name="Howarth C."/>
            <person name="Imamovic A."/>
            <person name="Larimer J."/>
            <person name="McCowan C."/>
            <person name="Murphy C."/>
            <person name="Pearson M."/>
            <person name="Priest M."/>
            <person name="Roberts A."/>
            <person name="Saif S."/>
            <person name="Shea T."/>
            <person name="Sykes S."/>
            <person name="Wortman J."/>
            <person name="Nusbaum C."/>
            <person name="Birren B."/>
        </authorList>
    </citation>
    <scope>NUCLEOTIDE SEQUENCE</scope>
    <source>
        <strain evidence="8">CBS 10117</strain>
    </source>
</reference>
<dbReference type="STRING" id="1296121.A0A1A5ZTJ4"/>
<feature type="region of interest" description="Disordered" evidence="5">
    <location>
        <begin position="308"/>
        <end position="349"/>
    </location>
</feature>
<dbReference type="EMBL" id="CP144537">
    <property type="protein sequence ID" value="WWC64234.1"/>
    <property type="molecule type" value="Genomic_DNA"/>
</dbReference>
<evidence type="ECO:0000256" key="2">
    <source>
        <dbReference type="ARBA" id="ARBA00022827"/>
    </source>
</evidence>
<protein>
    <recommendedName>
        <fullName evidence="6">FAD-binding domain-containing protein</fullName>
    </recommendedName>
</protein>
<feature type="region of interest" description="Disordered" evidence="5">
    <location>
        <begin position="263"/>
        <end position="296"/>
    </location>
</feature>
<keyword evidence="2" id="KW-0274">FAD</keyword>
<evidence type="ECO:0000313" key="8">
    <source>
        <dbReference type="EMBL" id="WWC64234.1"/>
    </source>
</evidence>
<gene>
    <name evidence="7" type="ORF">I303_08516</name>
    <name evidence="8" type="ORF">I303_106843</name>
</gene>
<keyword evidence="1" id="KW-0285">Flavoprotein</keyword>
<evidence type="ECO:0000256" key="5">
    <source>
        <dbReference type="SAM" id="MobiDB-lite"/>
    </source>
</evidence>
<dbReference type="GO" id="GO:0004497">
    <property type="term" value="F:monooxygenase activity"/>
    <property type="evidence" value="ECO:0007669"/>
    <property type="project" value="UniProtKB-KW"/>
</dbReference>
<evidence type="ECO:0000259" key="6">
    <source>
        <dbReference type="Pfam" id="PF01494"/>
    </source>
</evidence>
<reference evidence="7" key="1">
    <citation type="submission" date="2013-07" db="EMBL/GenBank/DDBJ databases">
        <title>The Genome Sequence of Cryptococcus dejecticola CBS10117.</title>
        <authorList>
            <consortium name="The Broad Institute Genome Sequencing Platform"/>
            <person name="Cuomo C."/>
            <person name="Litvintseva A."/>
            <person name="Chen Y."/>
            <person name="Heitman J."/>
            <person name="Sun S."/>
            <person name="Springer D."/>
            <person name="Dromer F."/>
            <person name="Young S.K."/>
            <person name="Zeng Q."/>
            <person name="Gargeya S."/>
            <person name="Fitzgerald M."/>
            <person name="Abouelleil A."/>
            <person name="Alvarado L."/>
            <person name="Berlin A.M."/>
            <person name="Chapman S.B."/>
            <person name="Dewar J."/>
            <person name="Goldberg J."/>
            <person name="Griggs A."/>
            <person name="Gujja S."/>
            <person name="Hansen M."/>
            <person name="Howarth C."/>
            <person name="Imamovic A."/>
            <person name="Larimer J."/>
            <person name="McCowan C."/>
            <person name="Murphy C."/>
            <person name="Pearson M."/>
            <person name="Priest M."/>
            <person name="Roberts A."/>
            <person name="Saif S."/>
            <person name="Shea T."/>
            <person name="Sykes S."/>
            <person name="Wortman J."/>
            <person name="Nusbaum C."/>
            <person name="Birren B."/>
        </authorList>
    </citation>
    <scope>NUCLEOTIDE SEQUENCE [LARGE SCALE GENOMIC DNA]</scope>
    <source>
        <strain evidence="7">CBS 10117</strain>
    </source>
</reference>
<dbReference type="KEGG" id="kdj:28972215"/>
<organism evidence="7">
    <name type="scientific">Kwoniella dejecticola CBS 10117</name>
    <dbReference type="NCBI Taxonomy" id="1296121"/>
    <lineage>
        <taxon>Eukaryota</taxon>
        <taxon>Fungi</taxon>
        <taxon>Dikarya</taxon>
        <taxon>Basidiomycota</taxon>
        <taxon>Agaricomycotina</taxon>
        <taxon>Tremellomycetes</taxon>
        <taxon>Tremellales</taxon>
        <taxon>Cryptococcaceae</taxon>
        <taxon>Kwoniella</taxon>
    </lineage>
</organism>
<evidence type="ECO:0000256" key="4">
    <source>
        <dbReference type="ARBA" id="ARBA00023033"/>
    </source>
</evidence>
<dbReference type="Proteomes" id="UP000078595">
    <property type="component" value="Chromosome 8"/>
</dbReference>
<dbReference type="OrthoDB" id="2564905at2759"/>
<proteinExistence type="predicted"/>
<accession>A0A1A5ZTJ4</accession>
<dbReference type="RefSeq" id="XP_018258975.1">
    <property type="nucleotide sequence ID" value="XM_018411774.1"/>
</dbReference>
<dbReference type="GeneID" id="28972215"/>
<feature type="compositionally biased region" description="Basic and acidic residues" evidence="5">
    <location>
        <begin position="264"/>
        <end position="284"/>
    </location>
</feature>
<evidence type="ECO:0000256" key="3">
    <source>
        <dbReference type="ARBA" id="ARBA00023002"/>
    </source>
</evidence>
<dbReference type="PANTHER" id="PTHR46972">
    <property type="entry name" value="MONOOXYGENASE ASQM-RELATED"/>
    <property type="match status" value="1"/>
</dbReference>
<feature type="compositionally biased region" description="Basic and acidic residues" evidence="5">
    <location>
        <begin position="367"/>
        <end position="378"/>
    </location>
</feature>
<keyword evidence="4" id="KW-0503">Monooxygenase</keyword>
<dbReference type="Gene3D" id="3.50.50.60">
    <property type="entry name" value="FAD/NAD(P)-binding domain"/>
    <property type="match status" value="2"/>
</dbReference>
<name>A0A1A5ZTJ4_9TREE</name>
<keyword evidence="3" id="KW-0560">Oxidoreductase</keyword>
<feature type="domain" description="FAD-binding" evidence="6">
    <location>
        <begin position="329"/>
        <end position="457"/>
    </location>
</feature>
<dbReference type="Pfam" id="PF01494">
    <property type="entry name" value="FAD_binding_3"/>
    <property type="match status" value="1"/>
</dbReference>
<evidence type="ECO:0000256" key="1">
    <source>
        <dbReference type="ARBA" id="ARBA00022630"/>
    </source>
</evidence>
<dbReference type="VEuPathDB" id="FungiDB:I303_08516"/>
<feature type="region of interest" description="Disordered" evidence="5">
    <location>
        <begin position="367"/>
        <end position="387"/>
    </location>
</feature>
<dbReference type="EMBL" id="KI894038">
    <property type="protein sequence ID" value="OBR81133.1"/>
    <property type="molecule type" value="Genomic_DNA"/>
</dbReference>